<dbReference type="Gene3D" id="2.130.10.10">
    <property type="entry name" value="YVTN repeat-like/Quinoprotein amine dehydrogenase"/>
    <property type="match status" value="3"/>
</dbReference>
<dbReference type="AlphaFoldDB" id="A0A1M5SYI8"/>
<dbReference type="InterPro" id="IPR009057">
    <property type="entry name" value="Homeodomain-like_sf"/>
</dbReference>
<dbReference type="Gene3D" id="1.10.10.60">
    <property type="entry name" value="Homeodomain-like"/>
    <property type="match status" value="1"/>
</dbReference>
<keyword evidence="2" id="KW-0805">Transcription regulation</keyword>
<keyword evidence="6" id="KW-1133">Transmembrane helix</keyword>
<dbReference type="SMART" id="SM00342">
    <property type="entry name" value="HTH_ARAC"/>
    <property type="match status" value="1"/>
</dbReference>
<dbReference type="InterPro" id="IPR020449">
    <property type="entry name" value="Tscrpt_reg_AraC-type_HTH"/>
</dbReference>
<dbReference type="PANTHER" id="PTHR43547">
    <property type="entry name" value="TWO-COMPONENT HISTIDINE KINASE"/>
    <property type="match status" value="1"/>
</dbReference>
<protein>
    <submittedName>
        <fullName evidence="8">Two component regulator propeller</fullName>
    </submittedName>
</protein>
<keyword evidence="6" id="KW-0472">Membrane</keyword>
<feature type="domain" description="HTH araC/xylS-type" evidence="7">
    <location>
        <begin position="1139"/>
        <end position="1238"/>
    </location>
</feature>
<dbReference type="Proteomes" id="UP000184109">
    <property type="component" value="Unassembled WGS sequence"/>
</dbReference>
<dbReference type="InterPro" id="IPR018060">
    <property type="entry name" value="HTH_AraC"/>
</dbReference>
<dbReference type="PANTHER" id="PTHR43547:SF2">
    <property type="entry name" value="HYBRID SIGNAL TRANSDUCTION HISTIDINE KINASE C"/>
    <property type="match status" value="1"/>
</dbReference>
<dbReference type="InterPro" id="IPR013783">
    <property type="entry name" value="Ig-like_fold"/>
</dbReference>
<organism evidence="8 9">
    <name type="scientific">Wenyingzhuangia marina</name>
    <dbReference type="NCBI Taxonomy" id="1195760"/>
    <lineage>
        <taxon>Bacteria</taxon>
        <taxon>Pseudomonadati</taxon>
        <taxon>Bacteroidota</taxon>
        <taxon>Flavobacteriia</taxon>
        <taxon>Flavobacteriales</taxon>
        <taxon>Flavobacteriaceae</taxon>
        <taxon>Wenyingzhuangia</taxon>
    </lineage>
</organism>
<evidence type="ECO:0000313" key="8">
    <source>
        <dbReference type="EMBL" id="SHH43544.1"/>
    </source>
</evidence>
<dbReference type="PROSITE" id="PS01124">
    <property type="entry name" value="HTH_ARAC_FAMILY_2"/>
    <property type="match status" value="1"/>
</dbReference>
<sequence length="1242" mass="144662">MRFSFFFIVCFFSFVSWSQNIKFKNYTTNQGLSNNSVIDIENDINGGLWIATWDGLNYFDGREFTVFKHKIEEKNSIAGNYIVNIEKDKKGTIWILTKEGKLSQYIGNGNFKNYDFKEAVNSLKTSINKNLLITTNSAVFEYVDGDFVVRESEVELPNNTTVFKNILLAKYPKLIINDVLKDKHGNVWLATRRNGLYIIPNRSNNIENTQIDHYTVDKYYNYSFNSNEIEKLHLDNFDNVWLGQKDGGLSMAYKGSELISQVSPHPIKYPHLPSETIRAISKDFQGHLWLGYYNRGIYYYNKETKCYIKYFVKEATQNTDWERVRTLFTASDGSLWVGTYAGLIRIDNNGYQLYEAKNIDELPNNRCYSIFEDEQKDLWIACWGGVAKYSLVKNKFQSFKGYQQLLNYNIRNVKKYNSELILSTENYGVVVFNLETTTQNKIDTRKGILGNSIYSTFYDEDSKNYWIASLGGVSIYNKTKGVIKNITEQNGLLSHMVYGLINQQDKVWLSTTKGLAVVDKNTFHVNVINPDEGWQAPEFSEGAYYKDPKGILYFGGVNGLNYFSPNAVNFKKYTPKIKLVVDGNENYVKQITKSHTQNNLTVTIESIVFPETKQQQFKTYYKLVGVDETWRLLKEDEYRVTYAGLPSGNYSFYVKTSSTDSLGKKYFSIIVKKAFYETVWFGVSALFLFAILLIFIFYIKEKKAKKQKAVLEKKIIERTQIIESQKEDLLRVNQKLDEKNKEINSQQEKLLELHSSLKNEDFELEKFKTFILSEFQEPITKIIQQTNKIKGDTVVQEKLLKNAVKLINLISEWNYLDHVKDIGAQKNSILDLLPVLVDIMEKVKSSLQKNKVNFVTEIDTNIHWVEVDLLRFRLLLQYFFNDIVKYSNKQSSLRIEIRHQHDLFQLTLVSNSDLLISSWEKIYHFSPYFKSVKVLLNHLNGVLNIGENNGFKLEMLIPVKNVESNNNDSIKTISWKHLEQEKELNNNNYNVLIFSDKENIEITKHLLVDERSNLIFEDNVFDLSSALQQINIDVVVFYQTTFTKELVSFFNQHKQESKRNHIPFVYISEEINYTLNEQSLEFGIDVVIQLPASDSFVKKKIYTLLKPKKEIEENKLQKEIYEILSKENTQQTSNDKLLKKSLEVIKKELSNHNFNVEMLIDELGVSRVKCYRLFKEALKQSPSDVITSLRFQKAEYLLKYKNLNISEISFECGFNDPKYFGKSFKKQFGVSPKVYKEQNSIL</sequence>
<dbReference type="InterPro" id="IPR011123">
    <property type="entry name" value="Y_Y_Y"/>
</dbReference>
<evidence type="ECO:0000259" key="7">
    <source>
        <dbReference type="PROSITE" id="PS01124"/>
    </source>
</evidence>
<dbReference type="GO" id="GO:0000155">
    <property type="term" value="F:phosphorelay sensor kinase activity"/>
    <property type="evidence" value="ECO:0007669"/>
    <property type="project" value="TreeGrafter"/>
</dbReference>
<feature type="transmembrane region" description="Helical" evidence="6">
    <location>
        <begin position="679"/>
        <end position="699"/>
    </location>
</feature>
<dbReference type="Pfam" id="PF07495">
    <property type="entry name" value="Y_Y_Y"/>
    <property type="match status" value="1"/>
</dbReference>
<keyword evidence="6" id="KW-0812">Transmembrane</keyword>
<dbReference type="Pfam" id="PF12833">
    <property type="entry name" value="HTH_18"/>
    <property type="match status" value="1"/>
</dbReference>
<dbReference type="SUPFAM" id="SSF63829">
    <property type="entry name" value="Calcium-dependent phosphotriesterase"/>
    <property type="match status" value="2"/>
</dbReference>
<keyword evidence="5" id="KW-0175">Coiled coil</keyword>
<keyword evidence="4" id="KW-0804">Transcription</keyword>
<gene>
    <name evidence="8" type="ORF">SAMN05444281_0598</name>
</gene>
<evidence type="ECO:0000256" key="1">
    <source>
        <dbReference type="ARBA" id="ARBA00022553"/>
    </source>
</evidence>
<name>A0A1M5SYI8_9FLAO</name>
<evidence type="ECO:0000256" key="4">
    <source>
        <dbReference type="ARBA" id="ARBA00023163"/>
    </source>
</evidence>
<dbReference type="GO" id="GO:0043565">
    <property type="term" value="F:sequence-specific DNA binding"/>
    <property type="evidence" value="ECO:0007669"/>
    <property type="project" value="InterPro"/>
</dbReference>
<dbReference type="SUPFAM" id="SSF46689">
    <property type="entry name" value="Homeodomain-like"/>
    <property type="match status" value="1"/>
</dbReference>
<evidence type="ECO:0000256" key="5">
    <source>
        <dbReference type="SAM" id="Coils"/>
    </source>
</evidence>
<keyword evidence="3" id="KW-0238">DNA-binding</keyword>
<accession>A0A1M5SYI8</accession>
<dbReference type="GO" id="GO:0003700">
    <property type="term" value="F:DNA-binding transcription factor activity"/>
    <property type="evidence" value="ECO:0007669"/>
    <property type="project" value="InterPro"/>
</dbReference>
<dbReference type="InterPro" id="IPR011110">
    <property type="entry name" value="Reg_prop"/>
</dbReference>
<keyword evidence="1" id="KW-0597">Phosphoprotein</keyword>
<dbReference type="InterPro" id="IPR015943">
    <property type="entry name" value="WD40/YVTN_repeat-like_dom_sf"/>
</dbReference>
<keyword evidence="9" id="KW-1185">Reference proteome</keyword>
<dbReference type="RefSeq" id="WP_073118182.1">
    <property type="nucleotide sequence ID" value="NZ_BMEN01000001.1"/>
</dbReference>
<feature type="coiled-coil region" evidence="5">
    <location>
        <begin position="722"/>
        <end position="760"/>
    </location>
</feature>
<dbReference type="PRINTS" id="PR00032">
    <property type="entry name" value="HTHARAC"/>
</dbReference>
<evidence type="ECO:0000313" key="9">
    <source>
        <dbReference type="Proteomes" id="UP000184109"/>
    </source>
</evidence>
<dbReference type="Pfam" id="PF07494">
    <property type="entry name" value="Reg_prop"/>
    <property type="match status" value="2"/>
</dbReference>
<proteinExistence type="predicted"/>
<dbReference type="STRING" id="1195760.SAMN05444281_0598"/>
<reference evidence="9" key="1">
    <citation type="submission" date="2016-11" db="EMBL/GenBank/DDBJ databases">
        <authorList>
            <person name="Varghese N."/>
            <person name="Submissions S."/>
        </authorList>
    </citation>
    <scope>NUCLEOTIDE SEQUENCE [LARGE SCALE GENOMIC DNA]</scope>
    <source>
        <strain evidence="9">DSM 100572</strain>
    </source>
</reference>
<dbReference type="EMBL" id="FQXQ01000001">
    <property type="protein sequence ID" value="SHH43544.1"/>
    <property type="molecule type" value="Genomic_DNA"/>
</dbReference>
<evidence type="ECO:0000256" key="2">
    <source>
        <dbReference type="ARBA" id="ARBA00023015"/>
    </source>
</evidence>
<evidence type="ECO:0000256" key="6">
    <source>
        <dbReference type="SAM" id="Phobius"/>
    </source>
</evidence>
<dbReference type="Gene3D" id="2.60.40.10">
    <property type="entry name" value="Immunoglobulins"/>
    <property type="match status" value="1"/>
</dbReference>
<evidence type="ECO:0000256" key="3">
    <source>
        <dbReference type="ARBA" id="ARBA00023125"/>
    </source>
</evidence>
<dbReference type="OrthoDB" id="1522078at2"/>